<gene>
    <name evidence="1" type="ORF">SAMN06265221_10497</name>
</gene>
<keyword evidence="2" id="KW-1185">Reference proteome</keyword>
<evidence type="ECO:0000313" key="2">
    <source>
        <dbReference type="Proteomes" id="UP000319014"/>
    </source>
</evidence>
<dbReference type="OrthoDB" id="1495661at2"/>
<dbReference type="Proteomes" id="UP000319014">
    <property type="component" value="Unassembled WGS sequence"/>
</dbReference>
<dbReference type="EMBL" id="FXTK01000004">
    <property type="protein sequence ID" value="SMO56008.1"/>
    <property type="molecule type" value="Genomic_DNA"/>
</dbReference>
<organism evidence="1 2">
    <name type="scientific">Paracoccus laeviglucosivorans</name>
    <dbReference type="NCBI Taxonomy" id="1197861"/>
    <lineage>
        <taxon>Bacteria</taxon>
        <taxon>Pseudomonadati</taxon>
        <taxon>Pseudomonadota</taxon>
        <taxon>Alphaproteobacteria</taxon>
        <taxon>Rhodobacterales</taxon>
        <taxon>Paracoccaceae</taxon>
        <taxon>Paracoccus</taxon>
    </lineage>
</organism>
<dbReference type="AlphaFoldDB" id="A0A521C9D8"/>
<reference evidence="1 2" key="1">
    <citation type="submission" date="2017-05" db="EMBL/GenBank/DDBJ databases">
        <authorList>
            <person name="Varghese N."/>
            <person name="Submissions S."/>
        </authorList>
    </citation>
    <scope>NUCLEOTIDE SEQUENCE [LARGE SCALE GENOMIC DNA]</scope>
    <source>
        <strain evidence="1 2">DSM 100094</strain>
    </source>
</reference>
<proteinExistence type="predicted"/>
<dbReference type="RefSeq" id="WP_142662312.1">
    <property type="nucleotide sequence ID" value="NZ_FXTK01000004.1"/>
</dbReference>
<sequence length="133" mass="15367">MDGQALECRLAEMVEIARADPRRRIAPEQVEEWAGDLANHQFYNVIALMVAEKYAAGVLSYQVCDGIMNDLWWAWLESLESRGRAVPEPFYEIFSAYDAGEYHRKRDRSDNPVKEHTDPWIAEILSRPSHPMT</sequence>
<protein>
    <submittedName>
        <fullName evidence="1">Uncharacterized protein</fullName>
    </submittedName>
</protein>
<name>A0A521C9D8_9RHOB</name>
<accession>A0A521C9D8</accession>
<evidence type="ECO:0000313" key="1">
    <source>
        <dbReference type="EMBL" id="SMO56008.1"/>
    </source>
</evidence>